<proteinExistence type="predicted"/>
<feature type="region of interest" description="Disordered" evidence="1">
    <location>
        <begin position="241"/>
        <end position="290"/>
    </location>
</feature>
<feature type="region of interest" description="Disordered" evidence="1">
    <location>
        <begin position="176"/>
        <end position="208"/>
    </location>
</feature>
<dbReference type="PANTHER" id="PTHR34193:SF1">
    <property type="entry name" value="EXPRESSED PROTEIN"/>
    <property type="match status" value="1"/>
</dbReference>
<dbReference type="PANTHER" id="PTHR34193">
    <property type="entry name" value="OS11G0199801 PROTEIN"/>
    <property type="match status" value="1"/>
</dbReference>
<feature type="compositionally biased region" description="Basic and acidic residues" evidence="1">
    <location>
        <begin position="256"/>
        <end position="280"/>
    </location>
</feature>
<gene>
    <name evidence="2" type="primary">calua</name>
    <name evidence="2" type="ORF">g.155271</name>
</gene>
<feature type="region of interest" description="Disordered" evidence="1">
    <location>
        <begin position="89"/>
        <end position="136"/>
    </location>
</feature>
<dbReference type="AlphaFoldDB" id="A0A1D1XV85"/>
<evidence type="ECO:0000313" key="2">
    <source>
        <dbReference type="EMBL" id="JAT46290.1"/>
    </source>
</evidence>
<reference evidence="2" key="1">
    <citation type="submission" date="2015-07" db="EMBL/GenBank/DDBJ databases">
        <title>Transcriptome Assembly of Anthurium amnicola.</title>
        <authorList>
            <person name="Suzuki J."/>
        </authorList>
    </citation>
    <scope>NUCLEOTIDE SEQUENCE</scope>
</reference>
<accession>A0A1D1XV85</accession>
<feature type="non-terminal residue" evidence="2">
    <location>
        <position position="1"/>
    </location>
</feature>
<dbReference type="EMBL" id="GDJX01021646">
    <property type="protein sequence ID" value="JAT46290.1"/>
    <property type="molecule type" value="Transcribed_RNA"/>
</dbReference>
<sequence length="307" mass="34006">CSTLWTYTCISLPLFPTRKNTDTPVSPAEVATKTMPPLRQAFDAGGNRFSFVSPMARMGCGPDREGVTECGTWTQRVKGCYNYGRAERNHKDFGMSNDEEFKGLTQPEDDDHSGETSPTLWGKPASPKARPTRLVPIYPSSHSQAMASYRREMMELVRGVPESAYELSLRDIVEVPKMAKPREEDGGKESGASQTVTGPAKKDQKRLGNCKKQILRSASMDYGVFLLKMFLPSPFGGRSKLASASSGSKVSPKPILSDRVKGRLDRSLDAEEWSDSEKSRSGRINSSGQRRKTVGCFPFFTNKSRIR</sequence>
<evidence type="ECO:0000256" key="1">
    <source>
        <dbReference type="SAM" id="MobiDB-lite"/>
    </source>
</evidence>
<name>A0A1D1XV85_9ARAE</name>
<organism evidence="2">
    <name type="scientific">Anthurium amnicola</name>
    <dbReference type="NCBI Taxonomy" id="1678845"/>
    <lineage>
        <taxon>Eukaryota</taxon>
        <taxon>Viridiplantae</taxon>
        <taxon>Streptophyta</taxon>
        <taxon>Embryophyta</taxon>
        <taxon>Tracheophyta</taxon>
        <taxon>Spermatophyta</taxon>
        <taxon>Magnoliopsida</taxon>
        <taxon>Liliopsida</taxon>
        <taxon>Araceae</taxon>
        <taxon>Pothoideae</taxon>
        <taxon>Potheae</taxon>
        <taxon>Anthurium</taxon>
    </lineage>
</organism>
<protein>
    <submittedName>
        <fullName evidence="2">Calumenin-A</fullName>
    </submittedName>
</protein>